<feature type="region of interest" description="Disordered" evidence="2">
    <location>
        <begin position="519"/>
        <end position="553"/>
    </location>
</feature>
<accession>A0A371EZM0</accession>
<evidence type="ECO:0000313" key="5">
    <source>
        <dbReference type="Proteomes" id="UP000257109"/>
    </source>
</evidence>
<comment type="caution">
    <text evidence="4">The sequence shown here is derived from an EMBL/GenBank/DDBJ whole genome shotgun (WGS) entry which is preliminary data.</text>
</comment>
<organism evidence="4 5">
    <name type="scientific">Mucuna pruriens</name>
    <name type="common">Velvet bean</name>
    <name type="synonym">Dolichos pruriens</name>
    <dbReference type="NCBI Taxonomy" id="157652"/>
    <lineage>
        <taxon>Eukaryota</taxon>
        <taxon>Viridiplantae</taxon>
        <taxon>Streptophyta</taxon>
        <taxon>Embryophyta</taxon>
        <taxon>Tracheophyta</taxon>
        <taxon>Spermatophyta</taxon>
        <taxon>Magnoliopsida</taxon>
        <taxon>eudicotyledons</taxon>
        <taxon>Gunneridae</taxon>
        <taxon>Pentapetalae</taxon>
        <taxon>rosids</taxon>
        <taxon>fabids</taxon>
        <taxon>Fabales</taxon>
        <taxon>Fabaceae</taxon>
        <taxon>Papilionoideae</taxon>
        <taxon>50 kb inversion clade</taxon>
        <taxon>NPAAA clade</taxon>
        <taxon>indigoferoid/millettioid clade</taxon>
        <taxon>Phaseoleae</taxon>
        <taxon>Mucuna</taxon>
    </lineage>
</organism>
<feature type="compositionally biased region" description="Polar residues" evidence="2">
    <location>
        <begin position="494"/>
        <end position="504"/>
    </location>
</feature>
<reference evidence="4" key="1">
    <citation type="submission" date="2018-05" db="EMBL/GenBank/DDBJ databases">
        <title>Draft genome of Mucuna pruriens seed.</title>
        <authorList>
            <person name="Nnadi N.E."/>
            <person name="Vos R."/>
            <person name="Hasami M.H."/>
            <person name="Devisetty U.K."/>
            <person name="Aguiy J.C."/>
        </authorList>
    </citation>
    <scope>NUCLEOTIDE SEQUENCE [LARGE SCALE GENOMIC DNA]</scope>
    <source>
        <strain evidence="4">JCA_2017</strain>
    </source>
</reference>
<sequence length="846" mass="92544">MDSDGHITLMNSSLPDASRQPIGGHMRLPLIPGRGVADRLKADRNIAPCKHGKSSCLQHGFGLRSGRSFQEWLLGFSVSASGYFSLESPRAPCINCHNHHVAFSRGASSFSLLPLSQTSLSAILLRLLPSTPLSTCALATAFFTFFPCSSWRLQGLLLTLALLSTGNLFEDAPGTSTQGVQSPAESIPRGRPTASGGEPSPSSSSSYITYPFEIWYRDDSRDSLVDEPYAWVDDEVKKTFTQLNRSSSLLGMAKAICKKGPWSVRVSPCRTGESVNISSPTEENRFFYLYDTLHSKLGIRLPFSHFERAVLQALNVAPTQLHPNSWAYVRAFELLCEDLGKAPSLGVFFLFYTVKKAEKVGWTSLCSRPKRKLFQPFLASYKKFKTQFFKVTPGDVGPNLLADRAGRPFFPLYWTHQPAVSITVNLDDLDSWEKVFAMELSKLPLLPSAKIIKGDDYSSKVLRELKRKAAERADKGKEPTTSAEPIAAAEPSSQQATTEAGSDTASLVVVQEVHHETAGAEVEDVVSDSPLRFEEPTSDAQAALNTQGVPDVEEERPLKRRAIEDPAIVGAVDGESRPSSGFQWDSLLSGVPSSSTRGPPPLLGQAVDQGLGPENNQVKELGVAGTCKIVQQHAAYALIFARAAEKEFGKLESHCRAYERRAAKFEADFLNASKACTEAELKINSYRSATANLEEDLRRTVAKNKDLTSANFELNTAVGYANSKVETLQRENEGLGSSLQGLREELASAESSLKRASEDVQSRDETVRLLEQTIEAQNQRIKEQEETVVKMGEDIVEQFEAGFAKALGQVHFLHPDIDISEADPFKDLIDGQLVLAPSPPDSPAAE</sequence>
<gene>
    <name evidence="4" type="ORF">CR513_49149</name>
</gene>
<protein>
    <recommendedName>
        <fullName evidence="3">Transposase (putative) gypsy type domain-containing protein</fullName>
    </recommendedName>
</protein>
<dbReference type="InterPro" id="IPR007321">
    <property type="entry name" value="Transposase_28"/>
</dbReference>
<keyword evidence="5" id="KW-1185">Reference proteome</keyword>
<feature type="coiled-coil region" evidence="1">
    <location>
        <begin position="725"/>
        <end position="794"/>
    </location>
</feature>
<dbReference type="Pfam" id="PF04195">
    <property type="entry name" value="Transposase_28"/>
    <property type="match status" value="1"/>
</dbReference>
<dbReference type="OrthoDB" id="1436780at2759"/>
<dbReference type="PANTHER" id="PTHR31099:SF49">
    <property type="entry name" value="MYOSIN HEAVY CHAIN-LIKE PROTEIN"/>
    <property type="match status" value="1"/>
</dbReference>
<feature type="compositionally biased region" description="Polar residues" evidence="2">
    <location>
        <begin position="538"/>
        <end position="548"/>
    </location>
</feature>
<feature type="compositionally biased region" description="Polar residues" evidence="2">
    <location>
        <begin position="174"/>
        <end position="184"/>
    </location>
</feature>
<feature type="non-terminal residue" evidence="4">
    <location>
        <position position="1"/>
    </location>
</feature>
<feature type="coiled-coil region" evidence="1">
    <location>
        <begin position="641"/>
        <end position="696"/>
    </location>
</feature>
<feature type="compositionally biased region" description="Low complexity" evidence="2">
    <location>
        <begin position="195"/>
        <end position="205"/>
    </location>
</feature>
<name>A0A371EZM0_MUCPR</name>
<keyword evidence="1" id="KW-0175">Coiled coil</keyword>
<evidence type="ECO:0000313" key="4">
    <source>
        <dbReference type="EMBL" id="RDX71496.1"/>
    </source>
</evidence>
<feature type="compositionally biased region" description="Basic and acidic residues" evidence="2">
    <location>
        <begin position="469"/>
        <end position="478"/>
    </location>
</feature>
<dbReference type="Proteomes" id="UP000257109">
    <property type="component" value="Unassembled WGS sequence"/>
</dbReference>
<proteinExistence type="predicted"/>
<dbReference type="SUPFAM" id="SSF57997">
    <property type="entry name" value="Tropomyosin"/>
    <property type="match status" value="1"/>
</dbReference>
<feature type="compositionally biased region" description="Low complexity" evidence="2">
    <location>
        <begin position="479"/>
        <end position="493"/>
    </location>
</feature>
<evidence type="ECO:0000259" key="3">
    <source>
        <dbReference type="Pfam" id="PF04195"/>
    </source>
</evidence>
<evidence type="ECO:0000256" key="2">
    <source>
        <dbReference type="SAM" id="MobiDB-lite"/>
    </source>
</evidence>
<evidence type="ECO:0000256" key="1">
    <source>
        <dbReference type="SAM" id="Coils"/>
    </source>
</evidence>
<feature type="region of interest" description="Disordered" evidence="2">
    <location>
        <begin position="469"/>
        <end position="504"/>
    </location>
</feature>
<dbReference type="PANTHER" id="PTHR31099">
    <property type="entry name" value="OS06G0165300 PROTEIN"/>
    <property type="match status" value="1"/>
</dbReference>
<feature type="domain" description="Transposase (putative) gypsy type" evidence="3">
    <location>
        <begin position="297"/>
        <end position="355"/>
    </location>
</feature>
<dbReference type="AlphaFoldDB" id="A0A371EZM0"/>
<feature type="region of interest" description="Disordered" evidence="2">
    <location>
        <begin position="173"/>
        <end position="205"/>
    </location>
</feature>
<dbReference type="EMBL" id="QJKJ01011308">
    <property type="protein sequence ID" value="RDX71496.1"/>
    <property type="molecule type" value="Genomic_DNA"/>
</dbReference>
<dbReference type="Gene3D" id="1.10.287.1490">
    <property type="match status" value="1"/>
</dbReference>